<evidence type="ECO:0000256" key="5">
    <source>
        <dbReference type="ARBA" id="ARBA00022741"/>
    </source>
</evidence>
<dbReference type="InterPro" id="IPR004358">
    <property type="entry name" value="Sig_transdc_His_kin-like_C"/>
</dbReference>
<evidence type="ECO:0000256" key="6">
    <source>
        <dbReference type="ARBA" id="ARBA00022777"/>
    </source>
</evidence>
<evidence type="ECO:0000256" key="8">
    <source>
        <dbReference type="ARBA" id="ARBA00023012"/>
    </source>
</evidence>
<dbReference type="Pfam" id="PF08447">
    <property type="entry name" value="PAS_3"/>
    <property type="match status" value="1"/>
</dbReference>
<dbReference type="PANTHER" id="PTHR43065">
    <property type="entry name" value="SENSOR HISTIDINE KINASE"/>
    <property type="match status" value="1"/>
</dbReference>
<feature type="transmembrane region" description="Helical" evidence="9">
    <location>
        <begin position="276"/>
        <end position="296"/>
    </location>
</feature>
<dbReference type="InterPro" id="IPR000014">
    <property type="entry name" value="PAS"/>
</dbReference>
<keyword evidence="4" id="KW-0808">Transferase</keyword>
<dbReference type="PANTHER" id="PTHR43065:SF10">
    <property type="entry name" value="PEROXIDE STRESS-ACTIVATED HISTIDINE KINASE MAK3"/>
    <property type="match status" value="1"/>
</dbReference>
<reference evidence="11" key="1">
    <citation type="submission" date="2020-01" db="EMBL/GenBank/DDBJ databases">
        <authorList>
            <person name="Rat A."/>
        </authorList>
    </citation>
    <scope>NUCLEOTIDE SEQUENCE</scope>
    <source>
        <strain evidence="11">LMG 31231</strain>
    </source>
</reference>
<protein>
    <recommendedName>
        <fullName evidence="2">histidine kinase</fullName>
        <ecNumber evidence="2">2.7.13.3</ecNumber>
    </recommendedName>
</protein>
<dbReference type="Proteomes" id="UP001138751">
    <property type="component" value="Unassembled WGS sequence"/>
</dbReference>
<dbReference type="CDD" id="cd00130">
    <property type="entry name" value="PAS"/>
    <property type="match status" value="1"/>
</dbReference>
<evidence type="ECO:0000256" key="3">
    <source>
        <dbReference type="ARBA" id="ARBA00022553"/>
    </source>
</evidence>
<dbReference type="InterPro" id="IPR003594">
    <property type="entry name" value="HATPase_dom"/>
</dbReference>
<keyword evidence="5" id="KW-0547">Nucleotide-binding</keyword>
<dbReference type="Gene3D" id="1.10.287.130">
    <property type="match status" value="1"/>
</dbReference>
<reference evidence="11" key="2">
    <citation type="journal article" date="2021" name="Syst. Appl. Microbiol.">
        <title>Roseomonas hellenica sp. nov., isolated from roots of wild-growing Alkanna tinctoria.</title>
        <authorList>
            <person name="Rat A."/>
            <person name="Naranjo H.D."/>
            <person name="Lebbe L."/>
            <person name="Cnockaert M."/>
            <person name="Krigas N."/>
            <person name="Grigoriadou K."/>
            <person name="Maloupa E."/>
            <person name="Willems A."/>
        </authorList>
    </citation>
    <scope>NUCLEOTIDE SEQUENCE</scope>
    <source>
        <strain evidence="11">LMG 31231</strain>
    </source>
</reference>
<dbReference type="InterPro" id="IPR013655">
    <property type="entry name" value="PAS_fold_3"/>
</dbReference>
<dbReference type="SUPFAM" id="SSF55874">
    <property type="entry name" value="ATPase domain of HSP90 chaperone/DNA topoisomerase II/histidine kinase"/>
    <property type="match status" value="1"/>
</dbReference>
<dbReference type="SUPFAM" id="SSF47384">
    <property type="entry name" value="Homodimeric domain of signal transducing histidine kinase"/>
    <property type="match status" value="1"/>
</dbReference>
<evidence type="ECO:0000313" key="12">
    <source>
        <dbReference type="Proteomes" id="UP001138751"/>
    </source>
</evidence>
<comment type="catalytic activity">
    <reaction evidence="1">
        <text>ATP + protein L-histidine = ADP + protein N-phospho-L-histidine.</text>
        <dbReference type="EC" id="2.7.13.3"/>
    </reaction>
</comment>
<dbReference type="InterPro" id="IPR003661">
    <property type="entry name" value="HisK_dim/P_dom"/>
</dbReference>
<evidence type="ECO:0000256" key="1">
    <source>
        <dbReference type="ARBA" id="ARBA00000085"/>
    </source>
</evidence>
<dbReference type="AlphaFoldDB" id="A0A9X9WVF5"/>
<keyword evidence="12" id="KW-1185">Reference proteome</keyword>
<organism evidence="11 12">
    <name type="scientific">Neoroseomonas soli</name>
    <dbReference type="NCBI Taxonomy" id="1081025"/>
    <lineage>
        <taxon>Bacteria</taxon>
        <taxon>Pseudomonadati</taxon>
        <taxon>Pseudomonadota</taxon>
        <taxon>Alphaproteobacteria</taxon>
        <taxon>Acetobacterales</taxon>
        <taxon>Acetobacteraceae</taxon>
        <taxon>Neoroseomonas</taxon>
    </lineage>
</organism>
<sequence length="687" mass="73495">MLLALVAVLPLGLLSGFMSLETLRSYRAADEARLRDTARALAAAVDAQFGAMLMTAMAIAESSRLDRMEDISVFERLAARQAAHVDGWIAVFGAPPENRVFAMSRRGPEEPLPQTLSPETVVGLAGALEDVFARGMPSVSDLFMGTMVRRPILSVLVPVDRDGQPRRALSLSVEPEIMRAILARQELARGTFAAIADSGLRIVAHTLDPHGDRVGASAPAWVRDAIVGRQRAVFVGPGWSGEDNVYAMERLVNAPGWTVVVAQPVGEQARDAWRAVGWLAAGFLALGLGLAALAWVSRREALEDAQREAEALRRGRAQVERLHGALPAVLFLRHANADGTSRLLYRGGDIASVTGWPVEHFSAHADLSEFVHPDHPPLSHALARTLRTGAEEEEWRLRQPDGSWRWMRTHFRCLTREPDGGGDVVGYILNITAEREARGRALTGARLASLGEMAAGLAHELKQPLQAISLAAENAQFAARALGAADIDRRLERIIGQAHRAGDIIEHLRRFARGAGDMTRQVEVGLDGVVDAVLAMVGPSLRDAAIDIGIDLGTPPLRVMGDRIALEQVLTNLLLNARDAFVQHAPEGRRRTIAISASPAPGGQVALRVADTGGGIAPQVMDRVFEPFVTTKDLEKGTGLGLAVCHGLVMSMGGTIAAENGPYGATFTVRLPGVALAQPASGKPVKA</sequence>
<evidence type="ECO:0000259" key="10">
    <source>
        <dbReference type="PROSITE" id="PS50109"/>
    </source>
</evidence>
<dbReference type="Pfam" id="PF02518">
    <property type="entry name" value="HATPase_c"/>
    <property type="match status" value="1"/>
</dbReference>
<dbReference type="CDD" id="cd18774">
    <property type="entry name" value="PDC2_HK_sensor"/>
    <property type="match status" value="1"/>
</dbReference>
<dbReference type="EC" id="2.7.13.3" evidence="2"/>
<dbReference type="GO" id="GO:0005524">
    <property type="term" value="F:ATP binding"/>
    <property type="evidence" value="ECO:0007669"/>
    <property type="project" value="UniProtKB-KW"/>
</dbReference>
<dbReference type="PRINTS" id="PR00344">
    <property type="entry name" value="BCTRLSENSOR"/>
</dbReference>
<evidence type="ECO:0000256" key="2">
    <source>
        <dbReference type="ARBA" id="ARBA00012438"/>
    </source>
</evidence>
<keyword evidence="9" id="KW-0812">Transmembrane</keyword>
<keyword evidence="6" id="KW-0418">Kinase</keyword>
<dbReference type="RefSeq" id="WP_211861509.1">
    <property type="nucleotide sequence ID" value="NZ_JAAEDM010000015.1"/>
</dbReference>
<keyword evidence="9" id="KW-1133">Transmembrane helix</keyword>
<dbReference type="InterPro" id="IPR036097">
    <property type="entry name" value="HisK_dim/P_sf"/>
</dbReference>
<dbReference type="EMBL" id="JAAEDM010000015">
    <property type="protein sequence ID" value="MBR0671134.1"/>
    <property type="molecule type" value="Genomic_DNA"/>
</dbReference>
<gene>
    <name evidence="11" type="ORF">GXW76_08105</name>
</gene>
<dbReference type="InterPro" id="IPR005467">
    <property type="entry name" value="His_kinase_dom"/>
</dbReference>
<dbReference type="PROSITE" id="PS50109">
    <property type="entry name" value="HIS_KIN"/>
    <property type="match status" value="1"/>
</dbReference>
<keyword evidence="9" id="KW-0472">Membrane</keyword>
<dbReference type="GO" id="GO:0000155">
    <property type="term" value="F:phosphorelay sensor kinase activity"/>
    <property type="evidence" value="ECO:0007669"/>
    <property type="project" value="InterPro"/>
</dbReference>
<evidence type="ECO:0000256" key="7">
    <source>
        <dbReference type="ARBA" id="ARBA00022840"/>
    </source>
</evidence>
<evidence type="ECO:0000256" key="9">
    <source>
        <dbReference type="SAM" id="Phobius"/>
    </source>
</evidence>
<proteinExistence type="predicted"/>
<accession>A0A9X9WVF5</accession>
<evidence type="ECO:0000256" key="4">
    <source>
        <dbReference type="ARBA" id="ARBA00022679"/>
    </source>
</evidence>
<feature type="domain" description="Histidine kinase" evidence="10">
    <location>
        <begin position="456"/>
        <end position="675"/>
    </location>
</feature>
<dbReference type="SUPFAM" id="SSF55785">
    <property type="entry name" value="PYP-like sensor domain (PAS domain)"/>
    <property type="match status" value="1"/>
</dbReference>
<dbReference type="InterPro" id="IPR035965">
    <property type="entry name" value="PAS-like_dom_sf"/>
</dbReference>
<dbReference type="SMART" id="SM00387">
    <property type="entry name" value="HATPase_c"/>
    <property type="match status" value="1"/>
</dbReference>
<dbReference type="Gene3D" id="3.30.450.20">
    <property type="entry name" value="PAS domain"/>
    <property type="match status" value="1"/>
</dbReference>
<dbReference type="InterPro" id="IPR036890">
    <property type="entry name" value="HATPase_C_sf"/>
</dbReference>
<name>A0A9X9WVF5_9PROT</name>
<dbReference type="CDD" id="cd00082">
    <property type="entry name" value="HisKA"/>
    <property type="match status" value="1"/>
</dbReference>
<dbReference type="SMART" id="SM00388">
    <property type="entry name" value="HisKA"/>
    <property type="match status" value="1"/>
</dbReference>
<keyword evidence="7" id="KW-0067">ATP-binding</keyword>
<dbReference type="Pfam" id="PF00512">
    <property type="entry name" value="HisKA"/>
    <property type="match status" value="1"/>
</dbReference>
<comment type="caution">
    <text evidence="11">The sequence shown here is derived from an EMBL/GenBank/DDBJ whole genome shotgun (WGS) entry which is preliminary data.</text>
</comment>
<keyword evidence="8" id="KW-0902">Two-component regulatory system</keyword>
<keyword evidence="3" id="KW-0597">Phosphoprotein</keyword>
<dbReference type="Gene3D" id="3.30.565.10">
    <property type="entry name" value="Histidine kinase-like ATPase, C-terminal domain"/>
    <property type="match status" value="1"/>
</dbReference>
<evidence type="ECO:0000313" key="11">
    <source>
        <dbReference type="EMBL" id="MBR0671134.1"/>
    </source>
</evidence>